<protein>
    <submittedName>
        <fullName evidence="3">Uncharacterized protein</fullName>
    </submittedName>
</protein>
<keyword evidence="1" id="KW-0472">Membrane</keyword>
<keyword evidence="2" id="KW-0732">Signal</keyword>
<reference evidence="3" key="1">
    <citation type="submission" date="2022-03" db="EMBL/GenBank/DDBJ databases">
        <title>Cryobacterium sp. nov. strain ZS14-85, isolated from Antarctic soil.</title>
        <authorList>
            <person name="Li J."/>
            <person name="Niu G."/>
        </authorList>
    </citation>
    <scope>NUCLEOTIDE SEQUENCE</scope>
    <source>
        <strain evidence="3">ZS14-85</strain>
    </source>
</reference>
<feature type="transmembrane region" description="Helical" evidence="1">
    <location>
        <begin position="199"/>
        <end position="218"/>
    </location>
</feature>
<dbReference type="AlphaFoldDB" id="A0AA41QWG9"/>
<dbReference type="RefSeq" id="WP_243012615.1">
    <property type="nucleotide sequence ID" value="NZ_JALGAR010000004.1"/>
</dbReference>
<dbReference type="EMBL" id="JALGAR010000004">
    <property type="protein sequence ID" value="MCI4658976.1"/>
    <property type="molecule type" value="Genomic_DNA"/>
</dbReference>
<feature type="signal peptide" evidence="2">
    <location>
        <begin position="1"/>
        <end position="20"/>
    </location>
</feature>
<accession>A0AA41QWG9</accession>
<proteinExistence type="predicted"/>
<evidence type="ECO:0000313" key="3">
    <source>
        <dbReference type="EMBL" id="MCI4658976.1"/>
    </source>
</evidence>
<evidence type="ECO:0000256" key="1">
    <source>
        <dbReference type="SAM" id="Phobius"/>
    </source>
</evidence>
<evidence type="ECO:0000256" key="2">
    <source>
        <dbReference type="SAM" id="SignalP"/>
    </source>
</evidence>
<feature type="transmembrane region" description="Helical" evidence="1">
    <location>
        <begin position="230"/>
        <end position="252"/>
    </location>
</feature>
<sequence length="256" mass="25207">MAAALAVGLTVTVQAGPASAATIPENDPVSATTTATAQTQAVGQCAALSTGAGSVREAPAPEMIQLDQAASTALATSVSVLAEAAGITSHTPAEFVQREGVKAYAIDVDGVKATSVTFPIVGEHFVPPSNLTFVLDETGNLNQYSESTVVERDSGILDLTTYRDGVQVHSAELDPSTLLAAGAAEPLFAAAAISPQQCIGAVLGVGAITAGIILVLCGGSCSVPITPPTAIVCAACIGGIAAVGGASIAAVMGCFN</sequence>
<feature type="chain" id="PRO_5041334298" evidence="2">
    <location>
        <begin position="21"/>
        <end position="256"/>
    </location>
</feature>
<keyword evidence="1" id="KW-1133">Transmembrane helix</keyword>
<keyword evidence="4" id="KW-1185">Reference proteome</keyword>
<evidence type="ECO:0000313" key="4">
    <source>
        <dbReference type="Proteomes" id="UP001165341"/>
    </source>
</evidence>
<comment type="caution">
    <text evidence="3">The sequence shown here is derived from an EMBL/GenBank/DDBJ whole genome shotgun (WGS) entry which is preliminary data.</text>
</comment>
<dbReference type="Proteomes" id="UP001165341">
    <property type="component" value="Unassembled WGS sequence"/>
</dbReference>
<name>A0AA41QWG9_9MICO</name>
<organism evidence="3 4">
    <name type="scientific">Cryobacterium zhongshanensis</name>
    <dbReference type="NCBI Taxonomy" id="2928153"/>
    <lineage>
        <taxon>Bacteria</taxon>
        <taxon>Bacillati</taxon>
        <taxon>Actinomycetota</taxon>
        <taxon>Actinomycetes</taxon>
        <taxon>Micrococcales</taxon>
        <taxon>Microbacteriaceae</taxon>
        <taxon>Cryobacterium</taxon>
    </lineage>
</organism>
<keyword evidence="1" id="KW-0812">Transmembrane</keyword>
<gene>
    <name evidence="3" type="ORF">MQH31_14285</name>
</gene>